<sequence length="154" mass="16721">MAAPLAPPPVRSVVDFLLLCSSLFNFLFDEDMVVEELGSLRLVMALAGFNCTCFDPDLDPILHGLQLISLGILSLSFWKNHGSTNGLLVSKLVMLLSYGATVNGFLSCCRYLSVYGRMKCVAAAVSGRGGDPRVVRVIKSGFVGVERVLSMWCR</sequence>
<proteinExistence type="predicted"/>
<evidence type="ECO:0000313" key="1">
    <source>
        <dbReference type="EMBL" id="KAF3529435.1"/>
    </source>
</evidence>
<gene>
    <name evidence="1" type="ORF">DY000_02038293</name>
</gene>
<comment type="caution">
    <text evidence="1">The sequence shown here is derived from an EMBL/GenBank/DDBJ whole genome shotgun (WGS) entry which is preliminary data.</text>
</comment>
<accession>A0ABQ7BBB9</accession>
<protein>
    <submittedName>
        <fullName evidence="1">Uncharacterized protein</fullName>
    </submittedName>
</protein>
<organism evidence="1 2">
    <name type="scientific">Brassica cretica</name>
    <name type="common">Mustard</name>
    <dbReference type="NCBI Taxonomy" id="69181"/>
    <lineage>
        <taxon>Eukaryota</taxon>
        <taxon>Viridiplantae</taxon>
        <taxon>Streptophyta</taxon>
        <taxon>Embryophyta</taxon>
        <taxon>Tracheophyta</taxon>
        <taxon>Spermatophyta</taxon>
        <taxon>Magnoliopsida</taxon>
        <taxon>eudicotyledons</taxon>
        <taxon>Gunneridae</taxon>
        <taxon>Pentapetalae</taxon>
        <taxon>rosids</taxon>
        <taxon>malvids</taxon>
        <taxon>Brassicales</taxon>
        <taxon>Brassicaceae</taxon>
        <taxon>Brassiceae</taxon>
        <taxon>Brassica</taxon>
    </lineage>
</organism>
<dbReference type="EMBL" id="QGKV02001507">
    <property type="protein sequence ID" value="KAF3529435.1"/>
    <property type="molecule type" value="Genomic_DNA"/>
</dbReference>
<keyword evidence="2" id="KW-1185">Reference proteome</keyword>
<dbReference type="Proteomes" id="UP000266723">
    <property type="component" value="Unassembled WGS sequence"/>
</dbReference>
<name>A0ABQ7BBB9_BRACR</name>
<reference evidence="1 2" key="1">
    <citation type="journal article" date="2020" name="BMC Genomics">
        <title>Intraspecific diversification of the crop wild relative Brassica cretica Lam. using demographic model selection.</title>
        <authorList>
            <person name="Kioukis A."/>
            <person name="Michalopoulou V.A."/>
            <person name="Briers L."/>
            <person name="Pirintsos S."/>
            <person name="Studholme D.J."/>
            <person name="Pavlidis P."/>
            <person name="Sarris P.F."/>
        </authorList>
    </citation>
    <scope>NUCLEOTIDE SEQUENCE [LARGE SCALE GENOMIC DNA]</scope>
    <source>
        <strain evidence="2">cv. PFS-1207/04</strain>
    </source>
</reference>
<evidence type="ECO:0000313" key="2">
    <source>
        <dbReference type="Proteomes" id="UP000266723"/>
    </source>
</evidence>